<keyword evidence="5 11" id="KW-0489">Methyltransferase</keyword>
<dbReference type="InterPro" id="IPR022238">
    <property type="entry name" value="Bud23_C"/>
</dbReference>
<evidence type="ECO:0000256" key="6">
    <source>
        <dbReference type="ARBA" id="ARBA00022679"/>
    </source>
</evidence>
<dbReference type="Gene3D" id="3.40.50.150">
    <property type="entry name" value="Vaccinia Virus protein VP39"/>
    <property type="match status" value="1"/>
</dbReference>
<proteinExistence type="inferred from homology"/>
<dbReference type="Proteomes" id="UP000823046">
    <property type="component" value="Unassembled WGS sequence"/>
</dbReference>
<keyword evidence="6" id="KW-0808">Transferase</keyword>
<dbReference type="PANTHER" id="PTHR12734:SF0">
    <property type="entry name" value="18S RRNA (GUANINE-N(7))-METHYLTRANSFERASE-RELATED"/>
    <property type="match status" value="1"/>
</dbReference>
<evidence type="ECO:0000259" key="10">
    <source>
        <dbReference type="Pfam" id="PF12589"/>
    </source>
</evidence>
<protein>
    <submittedName>
        <fullName evidence="11">Methyltransferase</fullName>
    </submittedName>
</protein>
<comment type="similarity">
    <text evidence="3">Belongs to the class I-like SAM-binding methyltransferase superfamily. BUD23/WBSCR22 family.</text>
</comment>
<keyword evidence="4" id="KW-0963">Cytoplasm</keyword>
<organism evidence="11 12">
    <name type="scientific">Cardiosporidium cionae</name>
    <dbReference type="NCBI Taxonomy" id="476202"/>
    <lineage>
        <taxon>Eukaryota</taxon>
        <taxon>Sar</taxon>
        <taxon>Alveolata</taxon>
        <taxon>Apicomplexa</taxon>
        <taxon>Aconoidasida</taxon>
        <taxon>Nephromycida</taxon>
        <taxon>Cardiosporidium</taxon>
    </lineage>
</organism>
<keyword evidence="8" id="KW-0539">Nucleus</keyword>
<dbReference type="InterPro" id="IPR029063">
    <property type="entry name" value="SAM-dependent_MTases_sf"/>
</dbReference>
<evidence type="ECO:0000256" key="1">
    <source>
        <dbReference type="ARBA" id="ARBA00004123"/>
    </source>
</evidence>
<feature type="domain" description="18S rRNA (guanine(1575)-N(7))-methyltransferase Bud23 C-terminal" evidence="10">
    <location>
        <begin position="203"/>
        <end position="282"/>
    </location>
</feature>
<keyword evidence="12" id="KW-1185">Reference proteome</keyword>
<name>A0ABQ7JBP4_9APIC</name>
<dbReference type="GO" id="GO:0008168">
    <property type="term" value="F:methyltransferase activity"/>
    <property type="evidence" value="ECO:0007669"/>
    <property type="project" value="UniProtKB-KW"/>
</dbReference>
<comment type="subcellular location">
    <subcellularLocation>
        <location evidence="2">Cytoplasm</location>
    </subcellularLocation>
    <subcellularLocation>
        <location evidence="1">Nucleus</location>
    </subcellularLocation>
</comment>
<accession>A0ABQ7JBP4</accession>
<evidence type="ECO:0000259" key="9">
    <source>
        <dbReference type="Pfam" id="PF08241"/>
    </source>
</evidence>
<comment type="caution">
    <text evidence="11">The sequence shown here is derived from an EMBL/GenBank/DDBJ whole genome shotgun (WGS) entry which is preliminary data.</text>
</comment>
<dbReference type="InterPro" id="IPR039769">
    <property type="entry name" value="Bud23-like"/>
</dbReference>
<dbReference type="SUPFAM" id="SSF53335">
    <property type="entry name" value="S-adenosyl-L-methionine-dependent methyltransferases"/>
    <property type="match status" value="1"/>
</dbReference>
<evidence type="ECO:0000313" key="12">
    <source>
        <dbReference type="Proteomes" id="UP000823046"/>
    </source>
</evidence>
<gene>
    <name evidence="11" type="ORF">IE077_002066</name>
</gene>
<evidence type="ECO:0000256" key="8">
    <source>
        <dbReference type="ARBA" id="ARBA00023242"/>
    </source>
</evidence>
<dbReference type="CDD" id="cd02440">
    <property type="entry name" value="AdoMet_MTases"/>
    <property type="match status" value="1"/>
</dbReference>
<sequence>MSGGRPEFQAPPEIFYNEEEATKYTRNSRIVDIQTSLTRRAIELLLLPNKSCLLLDVGCGSGISGDILADDGHFWIGVDISKPMLHVALQNEALDRGDLILADLGKLLRFKPGSFDGCISISAIQWLCNADKRDHHPYKRLMTFFKWLYAALVSGSRAVFQFYPESPQQIEMITSAAMRCGFGGGLLVDYPNSAKAKKYFLCLWAGFIGSPPQLPRALVESSEMDGITEQATFTNREKSVRVKKGGRMKAKTREWVLKKKTKQRLKGLRVRPDSKYTARKRRDHF</sequence>
<reference evidence="11 12" key="1">
    <citation type="journal article" date="2020" name="bioRxiv">
        <title>Metabolic contributions of an alphaproteobacterial endosymbiont in the apicomplexan Cardiosporidium cionae.</title>
        <authorList>
            <person name="Hunter E.S."/>
            <person name="Paight C.J."/>
            <person name="Lane C.E."/>
        </authorList>
    </citation>
    <scope>NUCLEOTIDE SEQUENCE [LARGE SCALE GENOMIC DNA]</scope>
    <source>
        <strain evidence="11">ESH_2018</strain>
    </source>
</reference>
<evidence type="ECO:0000256" key="7">
    <source>
        <dbReference type="ARBA" id="ARBA00022691"/>
    </source>
</evidence>
<dbReference type="PANTHER" id="PTHR12734">
    <property type="entry name" value="METHYLTRANSFERASE-RELATED"/>
    <property type="match status" value="1"/>
</dbReference>
<keyword evidence="7" id="KW-0949">S-adenosyl-L-methionine</keyword>
<evidence type="ECO:0000256" key="2">
    <source>
        <dbReference type="ARBA" id="ARBA00004496"/>
    </source>
</evidence>
<dbReference type="InterPro" id="IPR013216">
    <property type="entry name" value="Methyltransf_11"/>
</dbReference>
<dbReference type="Pfam" id="PF12589">
    <property type="entry name" value="WBS_methylT"/>
    <property type="match status" value="1"/>
</dbReference>
<evidence type="ECO:0000313" key="11">
    <source>
        <dbReference type="EMBL" id="KAF8821409.1"/>
    </source>
</evidence>
<feature type="domain" description="Methyltransferase type 11" evidence="9">
    <location>
        <begin position="55"/>
        <end position="130"/>
    </location>
</feature>
<dbReference type="GO" id="GO:0032259">
    <property type="term" value="P:methylation"/>
    <property type="evidence" value="ECO:0007669"/>
    <property type="project" value="UniProtKB-KW"/>
</dbReference>
<dbReference type="EMBL" id="JADAQX010000183">
    <property type="protein sequence ID" value="KAF8821409.1"/>
    <property type="molecule type" value="Genomic_DNA"/>
</dbReference>
<evidence type="ECO:0000256" key="5">
    <source>
        <dbReference type="ARBA" id="ARBA00022603"/>
    </source>
</evidence>
<dbReference type="Pfam" id="PF08241">
    <property type="entry name" value="Methyltransf_11"/>
    <property type="match status" value="1"/>
</dbReference>
<evidence type="ECO:0000256" key="3">
    <source>
        <dbReference type="ARBA" id="ARBA00005547"/>
    </source>
</evidence>
<evidence type="ECO:0000256" key="4">
    <source>
        <dbReference type="ARBA" id="ARBA00022490"/>
    </source>
</evidence>